<dbReference type="PANTHER" id="PTHR46847">
    <property type="entry name" value="D-ALLOSE-BINDING PERIPLASMIC PROTEIN-RELATED"/>
    <property type="match status" value="1"/>
</dbReference>
<dbReference type="InterPro" id="IPR025997">
    <property type="entry name" value="SBP_2_dom"/>
</dbReference>
<reference evidence="7" key="1">
    <citation type="submission" date="2018-05" db="EMBL/GenBank/DDBJ databases">
        <authorList>
            <person name="Lanie J.A."/>
            <person name="Ng W.-L."/>
            <person name="Kazmierczak K.M."/>
            <person name="Andrzejewski T.M."/>
            <person name="Davidsen T.M."/>
            <person name="Wayne K.J."/>
            <person name="Tettelin H."/>
            <person name="Glass J.I."/>
            <person name="Rusch D."/>
            <person name="Podicherti R."/>
            <person name="Tsui H.-C.T."/>
            <person name="Winkler M.E."/>
        </authorList>
    </citation>
    <scope>NUCLEOTIDE SEQUENCE</scope>
    <source>
        <strain evidence="7">ZC4RG45</strain>
    </source>
</reference>
<keyword evidence="3 4" id="KW-0732">Signal</keyword>
<dbReference type="Gene3D" id="3.40.50.2300">
    <property type="match status" value="2"/>
</dbReference>
<reference evidence="6" key="2">
    <citation type="submission" date="2018-05" db="EMBL/GenBank/DDBJ databases">
        <authorList>
            <person name="Moura L."/>
            <person name="Setubal J.C."/>
        </authorList>
    </citation>
    <scope>NUCLEOTIDE SEQUENCE</scope>
    <source>
        <strain evidence="6">ZC4RG45</strain>
    </source>
</reference>
<dbReference type="GO" id="GO:0030313">
    <property type="term" value="C:cell envelope"/>
    <property type="evidence" value="ECO:0007669"/>
    <property type="project" value="UniProtKB-SubCell"/>
</dbReference>
<feature type="chain" id="PRO_5039201599" evidence="4">
    <location>
        <begin position="24"/>
        <end position="359"/>
    </location>
</feature>
<comment type="caution">
    <text evidence="7">The sequence shown here is derived from an EMBL/GenBank/DDBJ whole genome shotgun (WGS) entry which is preliminary data.</text>
</comment>
<dbReference type="EMBL" id="QGUI02000001">
    <property type="protein sequence ID" value="MFO7190634.1"/>
    <property type="molecule type" value="Genomic_DNA"/>
</dbReference>
<dbReference type="Pfam" id="PF13407">
    <property type="entry name" value="Peripla_BP_4"/>
    <property type="match status" value="1"/>
</dbReference>
<dbReference type="PROSITE" id="PS51257">
    <property type="entry name" value="PROKAR_LIPOPROTEIN"/>
    <property type="match status" value="1"/>
</dbReference>
<dbReference type="STRING" id="1111738.GCA_000427905_00359"/>
<proteinExistence type="inferred from homology"/>
<evidence type="ECO:0000256" key="2">
    <source>
        <dbReference type="ARBA" id="ARBA00007639"/>
    </source>
</evidence>
<comment type="similarity">
    <text evidence="2">Belongs to the bacterial solute-binding protein 2 family.</text>
</comment>
<dbReference type="AlphaFoldDB" id="A0A2W4LE49"/>
<dbReference type="Proteomes" id="UP000249324">
    <property type="component" value="Unassembled WGS sequence"/>
</dbReference>
<reference evidence="6" key="4">
    <citation type="submission" date="2023-08" db="EMBL/GenBank/DDBJ databases">
        <authorList>
            <person name="Guima S.E.S."/>
            <person name="Martins L.F."/>
            <person name="Silva A.M."/>
            <person name="Setubal J.C."/>
        </authorList>
    </citation>
    <scope>NUCLEOTIDE SEQUENCE</scope>
    <source>
        <strain evidence="6">ZC4RG45</strain>
    </source>
</reference>
<name>A0A2W4LE49_9PSEU</name>
<dbReference type="CDD" id="cd01536">
    <property type="entry name" value="PBP1_ABC_sugar_binding-like"/>
    <property type="match status" value="1"/>
</dbReference>
<evidence type="ECO:0000313" key="6">
    <source>
        <dbReference type="EMBL" id="MFO7190634.1"/>
    </source>
</evidence>
<feature type="domain" description="Periplasmic binding protein" evidence="5">
    <location>
        <begin position="66"/>
        <end position="320"/>
    </location>
</feature>
<dbReference type="GO" id="GO:0030246">
    <property type="term" value="F:carbohydrate binding"/>
    <property type="evidence" value="ECO:0007669"/>
    <property type="project" value="UniProtKB-ARBA"/>
</dbReference>
<evidence type="ECO:0000313" key="8">
    <source>
        <dbReference type="Proteomes" id="UP000249324"/>
    </source>
</evidence>
<protein>
    <submittedName>
        <fullName evidence="7">Sugar ABC transporter substrate-binding protein</fullName>
    </submittedName>
</protein>
<dbReference type="PANTHER" id="PTHR46847:SF1">
    <property type="entry name" value="D-ALLOSE-BINDING PERIPLASMIC PROTEIN-RELATED"/>
    <property type="match status" value="1"/>
</dbReference>
<gene>
    <name evidence="6" type="ORF">DIU77_000100</name>
    <name evidence="7" type="ORF">DIU77_11825</name>
</gene>
<sequence>MRTVHRKARRSVAFAAAALIALAGCSTGGDSNAGGNDGGEGLPPDVSSAKLRQHAIDSLKGKTAAFVPVGLGTPLTEEWARQMKRGFEAAGMKFVVRDPNWDTARQAEAVQSLINEKPDVLVVHNFDVQVLAKLIQQAEKAGIYVIQINMVSNYKSDAFVGADTIELGRRIATDIVKVCGKGTDTSHKVQIVQGDATSGFTLDVMAGAKEVFDKHPEIKIVSTQAANWDRTKAHDITATVIQQHPDLCASWGFWDQMQYGAATAIKEAGKIDQVKVFTSDHSSITCEALRDKLFYQSYGYSVPTQGADIVAIAKQLLQSGRPPGSSRIADYTPLVKIDRTNWDEPNMCYDGKTDGLTVS</sequence>
<dbReference type="EMBL" id="QGUI01000443">
    <property type="protein sequence ID" value="PZM95803.1"/>
    <property type="molecule type" value="Genomic_DNA"/>
</dbReference>
<evidence type="ECO:0000259" key="5">
    <source>
        <dbReference type="Pfam" id="PF13407"/>
    </source>
</evidence>
<dbReference type="InterPro" id="IPR028082">
    <property type="entry name" value="Peripla_BP_I"/>
</dbReference>
<comment type="subcellular location">
    <subcellularLocation>
        <location evidence="1">Cell envelope</location>
    </subcellularLocation>
</comment>
<evidence type="ECO:0000256" key="4">
    <source>
        <dbReference type="SAM" id="SignalP"/>
    </source>
</evidence>
<accession>A0A2W4LE49</accession>
<dbReference type="SUPFAM" id="SSF53822">
    <property type="entry name" value="Periplasmic binding protein-like I"/>
    <property type="match status" value="1"/>
</dbReference>
<evidence type="ECO:0000256" key="1">
    <source>
        <dbReference type="ARBA" id="ARBA00004196"/>
    </source>
</evidence>
<evidence type="ECO:0000313" key="7">
    <source>
        <dbReference type="EMBL" id="PZM95803.1"/>
    </source>
</evidence>
<organism evidence="7">
    <name type="scientific">Thermocrispum agreste</name>
    <dbReference type="NCBI Taxonomy" id="37925"/>
    <lineage>
        <taxon>Bacteria</taxon>
        <taxon>Bacillati</taxon>
        <taxon>Actinomycetota</taxon>
        <taxon>Actinomycetes</taxon>
        <taxon>Pseudonocardiales</taxon>
        <taxon>Pseudonocardiaceae</taxon>
        <taxon>Thermocrispum</taxon>
    </lineage>
</organism>
<reference evidence="6 8" key="3">
    <citation type="journal article" date="2021" name="BMC Genomics">
        <title>Genome-resolved metagenome and metatranscriptome analyses of thermophilic composting reveal key bacterial players and their metabolic interactions.</title>
        <authorList>
            <person name="Braga L.P.P."/>
            <person name="Pereira R.V."/>
            <person name="Martins L.F."/>
            <person name="Moura L.M.S."/>
            <person name="Sanchez F.B."/>
            <person name="Patane J.S.L."/>
            <person name="da Silva A.M."/>
            <person name="Setubal J.C."/>
        </authorList>
    </citation>
    <scope>NUCLEOTIDE SEQUENCE [LARGE SCALE GENOMIC DNA]</scope>
    <source>
        <strain evidence="6">ZC4RG45</strain>
    </source>
</reference>
<feature type="signal peptide" evidence="4">
    <location>
        <begin position="1"/>
        <end position="23"/>
    </location>
</feature>
<evidence type="ECO:0000256" key="3">
    <source>
        <dbReference type="ARBA" id="ARBA00022729"/>
    </source>
</evidence>